<reference evidence="2 3" key="1">
    <citation type="journal article" date="2014" name="Genome Announc.">
        <title>Genome Sequence and Methylome of Soil Bacterium Gemmatirosa kalamazoonensis KBS708T, a Member of the Rarely Cultivated Gemmatimonadetes Phylum.</title>
        <authorList>
            <person name="Debruyn J.M."/>
            <person name="Radosevich M."/>
            <person name="Wommack K.E."/>
            <person name="Polson S.W."/>
            <person name="Hauser L.J."/>
            <person name="Fawaz M.N."/>
            <person name="Korlach J."/>
            <person name="Tsai Y.C."/>
        </authorList>
    </citation>
    <scope>NUCLEOTIDE SEQUENCE [LARGE SCALE GENOMIC DNA]</scope>
    <source>
        <strain evidence="2 3">KBS708</strain>
        <plasmid evidence="3">Plasmid 2</plasmid>
    </source>
</reference>
<dbReference type="Gene3D" id="1.10.10.10">
    <property type="entry name" value="Winged helix-like DNA-binding domain superfamily/Winged helix DNA-binding domain"/>
    <property type="match status" value="1"/>
</dbReference>
<evidence type="ECO:0000259" key="1">
    <source>
        <dbReference type="Pfam" id="PF03551"/>
    </source>
</evidence>
<gene>
    <name evidence="2" type="ORF">J421_6140</name>
</gene>
<dbReference type="InterPro" id="IPR005149">
    <property type="entry name" value="Tscrpt_reg_PadR_N"/>
</dbReference>
<accession>W0RTQ4</accession>
<dbReference type="InParanoid" id="W0RTQ4"/>
<dbReference type="eggNOG" id="COG1695">
    <property type="taxonomic scope" value="Bacteria"/>
</dbReference>
<dbReference type="EMBL" id="CP007130">
    <property type="protein sequence ID" value="AHG93675.1"/>
    <property type="molecule type" value="Genomic_DNA"/>
</dbReference>
<dbReference type="InterPro" id="IPR036390">
    <property type="entry name" value="WH_DNA-bd_sf"/>
</dbReference>
<feature type="domain" description="Transcription regulator PadR N-terminal" evidence="1">
    <location>
        <begin position="14"/>
        <end position="84"/>
    </location>
</feature>
<evidence type="ECO:0000313" key="2">
    <source>
        <dbReference type="EMBL" id="AHG93675.1"/>
    </source>
</evidence>
<evidence type="ECO:0000313" key="3">
    <source>
        <dbReference type="Proteomes" id="UP000019151"/>
    </source>
</evidence>
<dbReference type="OrthoDB" id="122286at2"/>
<dbReference type="InterPro" id="IPR036388">
    <property type="entry name" value="WH-like_DNA-bd_sf"/>
</dbReference>
<dbReference type="Pfam" id="PF03551">
    <property type="entry name" value="PadR"/>
    <property type="match status" value="1"/>
</dbReference>
<dbReference type="SUPFAM" id="SSF46785">
    <property type="entry name" value="Winged helix' DNA-binding domain"/>
    <property type="match status" value="1"/>
</dbReference>
<organism evidence="2 3">
    <name type="scientific">Gemmatirosa kalamazoonensis</name>
    <dbReference type="NCBI Taxonomy" id="861299"/>
    <lineage>
        <taxon>Bacteria</taxon>
        <taxon>Pseudomonadati</taxon>
        <taxon>Gemmatimonadota</taxon>
        <taxon>Gemmatimonadia</taxon>
        <taxon>Gemmatimonadales</taxon>
        <taxon>Gemmatimonadaceae</taxon>
        <taxon>Gemmatirosa</taxon>
    </lineage>
</organism>
<keyword evidence="3" id="KW-1185">Reference proteome</keyword>
<dbReference type="HOGENOM" id="CLU_063440_10_0_0"/>
<proteinExistence type="predicted"/>
<dbReference type="InterPro" id="IPR052509">
    <property type="entry name" value="Metal_resp_DNA-bind_regulator"/>
</dbReference>
<name>W0RTQ4_9BACT</name>
<sequence length="109" mass="11638">MPSVRLTRHTALVLVALARGLRHGFDLLDATGLPSGTVYPILRRLESAGLVKSRWEAVQIARDEGRPPRRYYQLTGAGAEALREALARHPDAAAVPVPGAARGLGPEPA</sequence>
<keyword evidence="2" id="KW-0614">Plasmid</keyword>
<dbReference type="PANTHER" id="PTHR33169">
    <property type="entry name" value="PADR-FAMILY TRANSCRIPTIONAL REGULATOR"/>
    <property type="match status" value="1"/>
</dbReference>
<dbReference type="PANTHER" id="PTHR33169:SF14">
    <property type="entry name" value="TRANSCRIPTIONAL REGULATOR RV3488"/>
    <property type="match status" value="1"/>
</dbReference>
<dbReference type="Proteomes" id="UP000019151">
    <property type="component" value="Plasmid 2"/>
</dbReference>
<geneLocation type="plasmid" evidence="2 3">
    <name>2</name>
</geneLocation>
<protein>
    <submittedName>
        <fullName evidence="2">Transcriptional regulator PadR family protein</fullName>
    </submittedName>
</protein>
<dbReference type="KEGG" id="gba:J421_6140"/>
<dbReference type="RefSeq" id="WP_025414969.1">
    <property type="nucleotide sequence ID" value="NZ_CP007130.1"/>
</dbReference>
<dbReference type="AlphaFoldDB" id="W0RTQ4"/>